<dbReference type="EMBL" id="CP002360">
    <property type="protein sequence ID" value="AEE97691.1"/>
    <property type="molecule type" value="Genomic_DNA"/>
</dbReference>
<dbReference type="Proteomes" id="UP000008457">
    <property type="component" value="Chromosome"/>
</dbReference>
<protein>
    <recommendedName>
        <fullName evidence="3">EXLDI protein</fullName>
    </recommendedName>
</protein>
<name>F3ZXL0_MAHA5</name>
<dbReference type="HOGENOM" id="CLU_112893_1_0_9"/>
<proteinExistence type="predicted"/>
<evidence type="ECO:0008006" key="3">
    <source>
        <dbReference type="Google" id="ProtNLM"/>
    </source>
</evidence>
<organism evidence="1 2">
    <name type="scientific">Mahella australiensis (strain DSM 15567 / CIP 107919 / 50-1 BON)</name>
    <dbReference type="NCBI Taxonomy" id="697281"/>
    <lineage>
        <taxon>Bacteria</taxon>
        <taxon>Bacillati</taxon>
        <taxon>Bacillota</taxon>
        <taxon>Clostridia</taxon>
        <taxon>Thermoanaerobacterales</taxon>
        <taxon>Thermoanaerobacterales Family IV. Incertae Sedis</taxon>
        <taxon>Mahella</taxon>
    </lineage>
</organism>
<dbReference type="STRING" id="697281.Mahau_2542"/>
<reference evidence="2" key="1">
    <citation type="submission" date="2010-11" db="EMBL/GenBank/DDBJ databases">
        <title>The complete genome of Mahella australiensis DSM 15567.</title>
        <authorList>
            <consortium name="US DOE Joint Genome Institute (JGI-PGF)"/>
            <person name="Lucas S."/>
            <person name="Copeland A."/>
            <person name="Lapidus A."/>
            <person name="Bruce D."/>
            <person name="Goodwin L."/>
            <person name="Pitluck S."/>
            <person name="Kyrpides N."/>
            <person name="Mavromatis K."/>
            <person name="Pagani I."/>
            <person name="Ivanova N."/>
            <person name="Teshima H."/>
            <person name="Brettin T."/>
            <person name="Detter J.C."/>
            <person name="Han C."/>
            <person name="Tapia R."/>
            <person name="Land M."/>
            <person name="Hauser L."/>
            <person name="Markowitz V."/>
            <person name="Cheng J.-F."/>
            <person name="Hugenholtz P."/>
            <person name="Woyke T."/>
            <person name="Wu D."/>
            <person name="Spring S."/>
            <person name="Pukall R."/>
            <person name="Steenblock K."/>
            <person name="Schneider S."/>
            <person name="Klenk H.-P."/>
            <person name="Eisen J.A."/>
        </authorList>
    </citation>
    <scope>NUCLEOTIDE SEQUENCE [LARGE SCALE GENOMIC DNA]</scope>
    <source>
        <strain evidence="2">DSM 15567 / CIP 107919 / 50-1 BON</strain>
    </source>
</reference>
<dbReference type="OrthoDB" id="3199431at2"/>
<dbReference type="RefSeq" id="WP_013782114.1">
    <property type="nucleotide sequence ID" value="NC_015520.1"/>
</dbReference>
<sequence>MPTKTIYVKEEDMPIFERAAEIAGDSLSSIITDAVRDYVRRKESEDSGMREIILEIGTWPNHGDSNTKKVAFTGVSLGEMTLFKGQTNSRDDRGVDWELYLTKKGKYVVYRRVWSRWQNESSYAEYYILDELPGTDNMIKTKDGEYIEIPAGLVQTAREKEGRMVEILDI</sequence>
<dbReference type="KEGG" id="mas:Mahau_2542"/>
<evidence type="ECO:0000313" key="1">
    <source>
        <dbReference type="EMBL" id="AEE97691.1"/>
    </source>
</evidence>
<dbReference type="AlphaFoldDB" id="F3ZXL0"/>
<evidence type="ECO:0000313" key="2">
    <source>
        <dbReference type="Proteomes" id="UP000008457"/>
    </source>
</evidence>
<gene>
    <name evidence="1" type="ordered locus">Mahau_2542</name>
</gene>
<keyword evidence="2" id="KW-1185">Reference proteome</keyword>
<reference evidence="1 2" key="2">
    <citation type="journal article" date="2011" name="Stand. Genomic Sci.">
        <title>Complete genome sequence of Mahella australiensis type strain (50-1 BON).</title>
        <authorList>
            <person name="Sikorski J."/>
            <person name="Teshima H."/>
            <person name="Nolan M."/>
            <person name="Lucas S."/>
            <person name="Hammon N."/>
            <person name="Deshpande S."/>
            <person name="Cheng J.F."/>
            <person name="Pitluck S."/>
            <person name="Liolios K."/>
            <person name="Pagani I."/>
            <person name="Ivanova N."/>
            <person name="Huntemann M."/>
            <person name="Mavromatis K."/>
            <person name="Ovchinikova G."/>
            <person name="Pati A."/>
            <person name="Tapia R."/>
            <person name="Han C."/>
            <person name="Goodwin L."/>
            <person name="Chen A."/>
            <person name="Palaniappan K."/>
            <person name="Land M."/>
            <person name="Hauser L."/>
            <person name="Ngatchou-Djao O.D."/>
            <person name="Rohde M."/>
            <person name="Pukall R."/>
            <person name="Spring S."/>
            <person name="Abt B."/>
            <person name="Goker M."/>
            <person name="Detter J.C."/>
            <person name="Woyke T."/>
            <person name="Bristow J."/>
            <person name="Markowitz V."/>
            <person name="Hugenholtz P."/>
            <person name="Eisen J.A."/>
            <person name="Kyrpides N.C."/>
            <person name="Klenk H.P."/>
            <person name="Lapidus A."/>
        </authorList>
    </citation>
    <scope>NUCLEOTIDE SEQUENCE [LARGE SCALE GENOMIC DNA]</scope>
    <source>
        <strain evidence="2">DSM 15567 / CIP 107919 / 50-1 BON</strain>
    </source>
</reference>
<accession>F3ZXL0</accession>